<dbReference type="PANTHER" id="PTHR43364:SF4">
    <property type="entry name" value="NAD(P)-LINKED OXIDOREDUCTASE SUPERFAMILY PROTEIN"/>
    <property type="match status" value="1"/>
</dbReference>
<evidence type="ECO:0000313" key="3">
    <source>
        <dbReference type="EMBL" id="KAF2426506.1"/>
    </source>
</evidence>
<dbReference type="InterPro" id="IPR050523">
    <property type="entry name" value="AKR_Detox_Biosynth"/>
</dbReference>
<dbReference type="PANTHER" id="PTHR43364">
    <property type="entry name" value="NADH-SPECIFIC METHYLGLYOXAL REDUCTASE-RELATED"/>
    <property type="match status" value="1"/>
</dbReference>
<dbReference type="EMBL" id="MU007064">
    <property type="protein sequence ID" value="KAF2426506.1"/>
    <property type="molecule type" value="Genomic_DNA"/>
</dbReference>
<dbReference type="OrthoDB" id="48988at2759"/>
<name>A0A9P4TWE2_9PEZI</name>
<organism evidence="3 4">
    <name type="scientific">Tothia fuscella</name>
    <dbReference type="NCBI Taxonomy" id="1048955"/>
    <lineage>
        <taxon>Eukaryota</taxon>
        <taxon>Fungi</taxon>
        <taxon>Dikarya</taxon>
        <taxon>Ascomycota</taxon>
        <taxon>Pezizomycotina</taxon>
        <taxon>Dothideomycetes</taxon>
        <taxon>Pleosporomycetidae</taxon>
        <taxon>Venturiales</taxon>
        <taxon>Cylindrosympodiaceae</taxon>
        <taxon>Tothia</taxon>
    </lineage>
</organism>
<accession>A0A9P4TWE2</accession>
<sequence length="330" mass="36449">MAATTSHNLELIYGAGGFSQWFVGNLPDGSDFHDFAKQLTDTLRQHGISHLDTAEIYSGSEEELGYQGAAEHFTIDTKLPGGFGDPRRKDEIIAGGKASLEKLKTKQVDVLYFHSPETTVPWEEQLAAVNELYKQGAFKRFGLSNFKTEQVQEIYDIAKKNGYPVPTVYQGNYNAFARASEQDLFPTLRKLGISFYAYSPIAGGFLAKTKQQVVDGHGRFDPSSALGQVYGPLYKKSSLLDALIPWNKIAEDVGILKVELAYRWTAHHSSLSSEHGDGIIFGANKLPHVSQTIGYLRAGPLPAEAVEKINGLWDTIKHEAPRDNFHSKDG</sequence>
<dbReference type="Proteomes" id="UP000800235">
    <property type="component" value="Unassembled WGS sequence"/>
</dbReference>
<keyword evidence="1" id="KW-0560">Oxidoreductase</keyword>
<gene>
    <name evidence="3" type="ORF">EJ08DRAFT_593597</name>
</gene>
<dbReference type="Gene3D" id="3.20.20.100">
    <property type="entry name" value="NADP-dependent oxidoreductase domain"/>
    <property type="match status" value="1"/>
</dbReference>
<keyword evidence="4" id="KW-1185">Reference proteome</keyword>
<dbReference type="CDD" id="cd19075">
    <property type="entry name" value="AKR_AKR7A1-5"/>
    <property type="match status" value="1"/>
</dbReference>
<reference evidence="3" key="1">
    <citation type="journal article" date="2020" name="Stud. Mycol.">
        <title>101 Dothideomycetes genomes: a test case for predicting lifestyles and emergence of pathogens.</title>
        <authorList>
            <person name="Haridas S."/>
            <person name="Albert R."/>
            <person name="Binder M."/>
            <person name="Bloem J."/>
            <person name="Labutti K."/>
            <person name="Salamov A."/>
            <person name="Andreopoulos B."/>
            <person name="Baker S."/>
            <person name="Barry K."/>
            <person name="Bills G."/>
            <person name="Bluhm B."/>
            <person name="Cannon C."/>
            <person name="Castanera R."/>
            <person name="Culley D."/>
            <person name="Daum C."/>
            <person name="Ezra D."/>
            <person name="Gonzalez J."/>
            <person name="Henrissat B."/>
            <person name="Kuo A."/>
            <person name="Liang C."/>
            <person name="Lipzen A."/>
            <person name="Lutzoni F."/>
            <person name="Magnuson J."/>
            <person name="Mondo S."/>
            <person name="Nolan M."/>
            <person name="Ohm R."/>
            <person name="Pangilinan J."/>
            <person name="Park H.-J."/>
            <person name="Ramirez L."/>
            <person name="Alfaro M."/>
            <person name="Sun H."/>
            <person name="Tritt A."/>
            <person name="Yoshinaga Y."/>
            <person name="Zwiers L.-H."/>
            <person name="Turgeon B."/>
            <person name="Goodwin S."/>
            <person name="Spatafora J."/>
            <person name="Crous P."/>
            <person name="Grigoriev I."/>
        </authorList>
    </citation>
    <scope>NUCLEOTIDE SEQUENCE</scope>
    <source>
        <strain evidence="3">CBS 130266</strain>
    </source>
</reference>
<protein>
    <submittedName>
        <fullName evidence="3">Aldo/keto reductase</fullName>
    </submittedName>
</protein>
<dbReference type="PRINTS" id="PR00069">
    <property type="entry name" value="ALDKETRDTASE"/>
</dbReference>
<dbReference type="InterPro" id="IPR023210">
    <property type="entry name" value="NADP_OxRdtase_dom"/>
</dbReference>
<proteinExistence type="predicted"/>
<feature type="domain" description="NADP-dependent oxidoreductase" evidence="2">
    <location>
        <begin position="21"/>
        <end position="313"/>
    </location>
</feature>
<dbReference type="GO" id="GO:0016491">
    <property type="term" value="F:oxidoreductase activity"/>
    <property type="evidence" value="ECO:0007669"/>
    <property type="project" value="UniProtKB-KW"/>
</dbReference>
<evidence type="ECO:0000313" key="4">
    <source>
        <dbReference type="Proteomes" id="UP000800235"/>
    </source>
</evidence>
<comment type="caution">
    <text evidence="3">The sequence shown here is derived from an EMBL/GenBank/DDBJ whole genome shotgun (WGS) entry which is preliminary data.</text>
</comment>
<evidence type="ECO:0000259" key="2">
    <source>
        <dbReference type="Pfam" id="PF00248"/>
    </source>
</evidence>
<dbReference type="InterPro" id="IPR036812">
    <property type="entry name" value="NAD(P)_OxRdtase_dom_sf"/>
</dbReference>
<evidence type="ECO:0000256" key="1">
    <source>
        <dbReference type="ARBA" id="ARBA00023002"/>
    </source>
</evidence>
<dbReference type="Pfam" id="PF00248">
    <property type="entry name" value="Aldo_ket_red"/>
    <property type="match status" value="1"/>
</dbReference>
<dbReference type="AlphaFoldDB" id="A0A9P4TWE2"/>
<dbReference type="InterPro" id="IPR020471">
    <property type="entry name" value="AKR"/>
</dbReference>
<dbReference type="SUPFAM" id="SSF51430">
    <property type="entry name" value="NAD(P)-linked oxidoreductase"/>
    <property type="match status" value="1"/>
</dbReference>